<feature type="domain" description="Calponin-homology (CH)" evidence="1">
    <location>
        <begin position="93"/>
        <end position="181"/>
    </location>
</feature>
<evidence type="ECO:0000313" key="3">
    <source>
        <dbReference type="Proteomes" id="UP000821866"/>
    </source>
</evidence>
<protein>
    <recommendedName>
        <fullName evidence="1">Calponin-homology (CH) domain-containing protein</fullName>
    </recommendedName>
</protein>
<dbReference type="InterPro" id="IPR001715">
    <property type="entry name" value="CH_dom"/>
</dbReference>
<dbReference type="AlphaFoldDB" id="A0A9J6ESU0"/>
<keyword evidence="3" id="KW-1185">Reference proteome</keyword>
<comment type="caution">
    <text evidence="2">The sequence shown here is derived from an EMBL/GenBank/DDBJ whole genome shotgun (WGS) entry which is preliminary data.</text>
</comment>
<reference evidence="2" key="1">
    <citation type="journal article" date="2020" name="Cell">
        <title>Large-Scale Comparative Analyses of Tick Genomes Elucidate Their Genetic Diversity and Vector Capacities.</title>
        <authorList>
            <consortium name="Tick Genome and Microbiome Consortium (TIGMIC)"/>
            <person name="Jia N."/>
            <person name="Wang J."/>
            <person name="Shi W."/>
            <person name="Du L."/>
            <person name="Sun Y."/>
            <person name="Zhan W."/>
            <person name="Jiang J.F."/>
            <person name="Wang Q."/>
            <person name="Zhang B."/>
            <person name="Ji P."/>
            <person name="Bell-Sakyi L."/>
            <person name="Cui X.M."/>
            <person name="Yuan T.T."/>
            <person name="Jiang B.G."/>
            <person name="Yang W.F."/>
            <person name="Lam T.T."/>
            <person name="Chang Q.C."/>
            <person name="Ding S.J."/>
            <person name="Wang X.J."/>
            <person name="Zhu J.G."/>
            <person name="Ruan X.D."/>
            <person name="Zhao L."/>
            <person name="Wei J.T."/>
            <person name="Ye R.Z."/>
            <person name="Que T.C."/>
            <person name="Du C.H."/>
            <person name="Zhou Y.H."/>
            <person name="Cheng J.X."/>
            <person name="Dai P.F."/>
            <person name="Guo W.B."/>
            <person name="Han X.H."/>
            <person name="Huang E.J."/>
            <person name="Li L.F."/>
            <person name="Wei W."/>
            <person name="Gao Y.C."/>
            <person name="Liu J.Z."/>
            <person name="Shao H.Z."/>
            <person name="Wang X."/>
            <person name="Wang C.C."/>
            <person name="Yang T.C."/>
            <person name="Huo Q.B."/>
            <person name="Li W."/>
            <person name="Chen H.Y."/>
            <person name="Chen S.E."/>
            <person name="Zhou L.G."/>
            <person name="Ni X.B."/>
            <person name="Tian J.H."/>
            <person name="Sheng Y."/>
            <person name="Liu T."/>
            <person name="Pan Y.S."/>
            <person name="Xia L.Y."/>
            <person name="Li J."/>
            <person name="Zhao F."/>
            <person name="Cao W.C."/>
        </authorList>
    </citation>
    <scope>NUCLEOTIDE SEQUENCE</scope>
    <source>
        <strain evidence="2">Rmic-2018</strain>
    </source>
</reference>
<dbReference type="Pfam" id="PF00307">
    <property type="entry name" value="CH"/>
    <property type="match status" value="1"/>
</dbReference>
<proteinExistence type="predicted"/>
<dbReference type="InterPro" id="IPR036872">
    <property type="entry name" value="CH_dom_sf"/>
</dbReference>
<evidence type="ECO:0000313" key="2">
    <source>
        <dbReference type="EMBL" id="KAH8037579.1"/>
    </source>
</evidence>
<dbReference type="SUPFAM" id="SSF47576">
    <property type="entry name" value="Calponin-homology domain, CH-domain"/>
    <property type="match status" value="1"/>
</dbReference>
<dbReference type="PROSITE" id="PS51257">
    <property type="entry name" value="PROKAR_LIPOPROTEIN"/>
    <property type="match status" value="1"/>
</dbReference>
<dbReference type="Proteomes" id="UP000821866">
    <property type="component" value="Chromosome 10"/>
</dbReference>
<evidence type="ECO:0000259" key="1">
    <source>
        <dbReference type="PROSITE" id="PS50021"/>
    </source>
</evidence>
<dbReference type="EMBL" id="JABSTU010000002">
    <property type="protein sequence ID" value="KAH8037579.1"/>
    <property type="molecule type" value="Genomic_DNA"/>
</dbReference>
<reference evidence="2" key="2">
    <citation type="submission" date="2021-09" db="EMBL/GenBank/DDBJ databases">
        <authorList>
            <person name="Jia N."/>
            <person name="Wang J."/>
            <person name="Shi W."/>
            <person name="Du L."/>
            <person name="Sun Y."/>
            <person name="Zhan W."/>
            <person name="Jiang J."/>
            <person name="Wang Q."/>
            <person name="Zhang B."/>
            <person name="Ji P."/>
            <person name="Sakyi L.B."/>
            <person name="Cui X."/>
            <person name="Yuan T."/>
            <person name="Jiang B."/>
            <person name="Yang W."/>
            <person name="Lam T.T.-Y."/>
            <person name="Chang Q."/>
            <person name="Ding S."/>
            <person name="Wang X."/>
            <person name="Zhu J."/>
            <person name="Ruan X."/>
            <person name="Zhao L."/>
            <person name="Wei J."/>
            <person name="Que T."/>
            <person name="Du C."/>
            <person name="Cheng J."/>
            <person name="Dai P."/>
            <person name="Han X."/>
            <person name="Huang E."/>
            <person name="Gao Y."/>
            <person name="Liu J."/>
            <person name="Shao H."/>
            <person name="Ye R."/>
            <person name="Li L."/>
            <person name="Wei W."/>
            <person name="Wang X."/>
            <person name="Wang C."/>
            <person name="Huo Q."/>
            <person name="Li W."/>
            <person name="Guo W."/>
            <person name="Chen H."/>
            <person name="Chen S."/>
            <person name="Zhou L."/>
            <person name="Zhou L."/>
            <person name="Ni X."/>
            <person name="Tian J."/>
            <person name="Zhou Y."/>
            <person name="Sheng Y."/>
            <person name="Liu T."/>
            <person name="Pan Y."/>
            <person name="Xia L."/>
            <person name="Li J."/>
            <person name="Zhao F."/>
            <person name="Cao W."/>
        </authorList>
    </citation>
    <scope>NUCLEOTIDE SEQUENCE</scope>
    <source>
        <strain evidence="2">Rmic-2018</strain>
        <tissue evidence="2">Larvae</tissue>
    </source>
</reference>
<name>A0A9J6ESU0_RHIMP</name>
<accession>A0A9J6ESU0</accession>
<dbReference type="Gene3D" id="1.10.418.10">
    <property type="entry name" value="Calponin-like domain"/>
    <property type="match status" value="1"/>
</dbReference>
<dbReference type="PROSITE" id="PS50021">
    <property type="entry name" value="CH"/>
    <property type="match status" value="1"/>
</dbReference>
<organism evidence="2 3">
    <name type="scientific">Rhipicephalus microplus</name>
    <name type="common">Cattle tick</name>
    <name type="synonym">Boophilus microplus</name>
    <dbReference type="NCBI Taxonomy" id="6941"/>
    <lineage>
        <taxon>Eukaryota</taxon>
        <taxon>Metazoa</taxon>
        <taxon>Ecdysozoa</taxon>
        <taxon>Arthropoda</taxon>
        <taxon>Chelicerata</taxon>
        <taxon>Arachnida</taxon>
        <taxon>Acari</taxon>
        <taxon>Parasitiformes</taxon>
        <taxon>Ixodida</taxon>
        <taxon>Ixodoidea</taxon>
        <taxon>Ixodidae</taxon>
        <taxon>Rhipicephalinae</taxon>
        <taxon>Rhipicephalus</taxon>
        <taxon>Boophilus</taxon>
    </lineage>
</organism>
<gene>
    <name evidence="2" type="ORF">HPB51_014894</name>
</gene>
<sequence>MHLLVDKSFEAGLNLVVVVGCRSRVAVSRLEAGVVIKEALSCTSEGAWGRRLPLSETKGKPGACDCSTKAGDALPERYFNGVGREQVMGFGYSLRMFIYTDWANHYLERSRYKRYIQDLQSDVTDGVLLADVIDAVAGVKVPDINRKPKTNDQMEHLKTRQTYSCDEAGVIGSLQVVASKA</sequence>